<evidence type="ECO:0000256" key="2">
    <source>
        <dbReference type="ARBA" id="ARBA00023125"/>
    </source>
</evidence>
<keyword evidence="1" id="KW-0805">Transcription regulation</keyword>
<accession>A0A2K3YIS7</accession>
<evidence type="ECO:0000313" key="6">
    <source>
        <dbReference type="Proteomes" id="UP000242752"/>
    </source>
</evidence>
<dbReference type="CDD" id="cd07377">
    <property type="entry name" value="WHTH_GntR"/>
    <property type="match status" value="1"/>
</dbReference>
<evidence type="ECO:0000313" key="5">
    <source>
        <dbReference type="EMBL" id="PNZ25503.1"/>
    </source>
</evidence>
<dbReference type="FunFam" id="1.10.10.10:FF:000079">
    <property type="entry name" value="GntR family transcriptional regulator"/>
    <property type="match status" value="1"/>
</dbReference>
<dbReference type="OrthoDB" id="9801546at2"/>
<dbReference type="Pfam" id="PF00392">
    <property type="entry name" value="GntR"/>
    <property type="match status" value="1"/>
</dbReference>
<dbReference type="InterPro" id="IPR000524">
    <property type="entry name" value="Tscrpt_reg_HTH_GntR"/>
</dbReference>
<proteinExistence type="predicted"/>
<comment type="caution">
    <text evidence="5">The sequence shown here is derived from an EMBL/GenBank/DDBJ whole genome shotgun (WGS) entry which is preliminary data.</text>
</comment>
<dbReference type="PANTHER" id="PTHR38445:SF7">
    <property type="entry name" value="GNTR-FAMILY TRANSCRIPTIONAL REGULATOR"/>
    <property type="match status" value="1"/>
</dbReference>
<dbReference type="Gene3D" id="1.10.10.10">
    <property type="entry name" value="Winged helix-like DNA-binding domain superfamily/Winged helix DNA-binding domain"/>
    <property type="match status" value="1"/>
</dbReference>
<dbReference type="InterPro" id="IPR036388">
    <property type="entry name" value="WH-like_DNA-bd_sf"/>
</dbReference>
<feature type="domain" description="HTH gntR-type" evidence="4">
    <location>
        <begin position="11"/>
        <end position="79"/>
    </location>
</feature>
<keyword evidence="6" id="KW-1185">Reference proteome</keyword>
<reference evidence="5 6" key="1">
    <citation type="submission" date="2017-08" db="EMBL/GenBank/DDBJ databases">
        <title>Draft genome sequences of 64 type strains of genus Staph aureus.</title>
        <authorList>
            <person name="Cole K."/>
            <person name="Golubchik T."/>
            <person name="Russell J."/>
            <person name="Foster D."/>
            <person name="Llewelyn M."/>
            <person name="Wilson D."/>
            <person name="Crook D."/>
            <person name="Paul J."/>
        </authorList>
    </citation>
    <scope>NUCLEOTIDE SEQUENCE [LARGE SCALE GENOMIC DNA]</scope>
    <source>
        <strain evidence="5 6">DSM 21968</strain>
    </source>
</reference>
<dbReference type="PANTHER" id="PTHR38445">
    <property type="entry name" value="HTH-TYPE TRANSCRIPTIONAL REPRESSOR YTRA"/>
    <property type="match status" value="1"/>
</dbReference>
<sequence>MKILLQNNSASPIYEQIKQQIKEQILRGTLPVGANLPSMRELAKDLGVSVITTKRAYEDLEKDGYLTSIRGKGTFVREQDTSILKEKQFIIIEELTQALVKESKTIGMSLSELQDIVKMLYEEEL</sequence>
<dbReference type="GO" id="GO:0003677">
    <property type="term" value="F:DNA binding"/>
    <property type="evidence" value="ECO:0007669"/>
    <property type="project" value="UniProtKB-KW"/>
</dbReference>
<name>A0A2K3YIS7_9STAP</name>
<dbReference type="PROSITE" id="PS50949">
    <property type="entry name" value="HTH_GNTR"/>
    <property type="match status" value="1"/>
</dbReference>
<protein>
    <submittedName>
        <fullName evidence="5">GntR family transcriptional regulator</fullName>
    </submittedName>
</protein>
<gene>
    <name evidence="5" type="ORF">CD122_09780</name>
</gene>
<dbReference type="SUPFAM" id="SSF46785">
    <property type="entry name" value="Winged helix' DNA-binding domain"/>
    <property type="match status" value="1"/>
</dbReference>
<dbReference type="RefSeq" id="WP_103358792.1">
    <property type="nucleotide sequence ID" value="NZ_CP113107.1"/>
</dbReference>
<dbReference type="Proteomes" id="UP000242752">
    <property type="component" value="Unassembled WGS sequence"/>
</dbReference>
<dbReference type="InterPro" id="IPR036390">
    <property type="entry name" value="WH_DNA-bd_sf"/>
</dbReference>
<keyword evidence="3" id="KW-0804">Transcription</keyword>
<organism evidence="5 6">
    <name type="scientific">Staphylococcus rostri</name>
    <dbReference type="NCBI Taxonomy" id="522262"/>
    <lineage>
        <taxon>Bacteria</taxon>
        <taxon>Bacillati</taxon>
        <taxon>Bacillota</taxon>
        <taxon>Bacilli</taxon>
        <taxon>Bacillales</taxon>
        <taxon>Staphylococcaceae</taxon>
        <taxon>Staphylococcus</taxon>
    </lineage>
</organism>
<evidence type="ECO:0000256" key="1">
    <source>
        <dbReference type="ARBA" id="ARBA00023015"/>
    </source>
</evidence>
<evidence type="ECO:0000256" key="3">
    <source>
        <dbReference type="ARBA" id="ARBA00023163"/>
    </source>
</evidence>
<dbReference type="SMART" id="SM00345">
    <property type="entry name" value="HTH_GNTR"/>
    <property type="match status" value="1"/>
</dbReference>
<dbReference type="GO" id="GO:0003700">
    <property type="term" value="F:DNA-binding transcription factor activity"/>
    <property type="evidence" value="ECO:0007669"/>
    <property type="project" value="InterPro"/>
</dbReference>
<evidence type="ECO:0000259" key="4">
    <source>
        <dbReference type="PROSITE" id="PS50949"/>
    </source>
</evidence>
<dbReference type="EMBL" id="PPRF01000076">
    <property type="protein sequence ID" value="PNZ25503.1"/>
    <property type="molecule type" value="Genomic_DNA"/>
</dbReference>
<keyword evidence="2" id="KW-0238">DNA-binding</keyword>
<dbReference type="AlphaFoldDB" id="A0A2K3YIS7"/>
<dbReference type="NCBIfam" id="NF047563">
    <property type="entry name" value="modulin_PmtR"/>
    <property type="match status" value="1"/>
</dbReference>